<reference evidence="2" key="1">
    <citation type="submission" date="2015-05" db="EMBL/GenBank/DDBJ databases">
        <title>Draft genome of Nitrosomonas communis strain Nm2.</title>
        <authorList>
            <person name="Kozlowski J.A."/>
            <person name="Kits K.D."/>
            <person name="Stein L.Y."/>
        </authorList>
    </citation>
    <scope>NUCLEOTIDE SEQUENCE [LARGE SCALE GENOMIC DNA]</scope>
    <source>
        <strain evidence="2">Nm2</strain>
    </source>
</reference>
<sequence>MVYIFNDEGFIIGIFIHKQTGVDDDLLALCAEYAVMVPASQFSRFSGFSIHFPSLAYWRRKGWRPMGEEQ</sequence>
<gene>
    <name evidence="1" type="ORF">AAW31_10795</name>
</gene>
<keyword evidence="2" id="KW-1185">Reference proteome</keyword>
<accession>A0A0F7KFA1</accession>
<dbReference type="Proteomes" id="UP000034156">
    <property type="component" value="Chromosome"/>
</dbReference>
<dbReference type="PATRIC" id="fig|44574.3.peg.2636"/>
<proteinExistence type="predicted"/>
<dbReference type="EMBL" id="CP011451">
    <property type="protein sequence ID" value="AKH38171.1"/>
    <property type="molecule type" value="Genomic_DNA"/>
</dbReference>
<organism evidence="1 2">
    <name type="scientific">Nitrosomonas communis</name>
    <dbReference type="NCBI Taxonomy" id="44574"/>
    <lineage>
        <taxon>Bacteria</taxon>
        <taxon>Pseudomonadati</taxon>
        <taxon>Pseudomonadota</taxon>
        <taxon>Betaproteobacteria</taxon>
        <taxon>Nitrosomonadales</taxon>
        <taxon>Nitrosomonadaceae</taxon>
        <taxon>Nitrosomonas</taxon>
    </lineage>
</organism>
<dbReference type="AlphaFoldDB" id="A0A0F7KFA1"/>
<evidence type="ECO:0000313" key="1">
    <source>
        <dbReference type="EMBL" id="AKH38171.1"/>
    </source>
</evidence>
<protein>
    <submittedName>
        <fullName evidence="1">Uncharacterized protein</fullName>
    </submittedName>
</protein>
<reference evidence="1 2" key="2">
    <citation type="journal article" date="2016" name="Genome Announc.">
        <title>Genome Sequence of Nitrosomonas communis Strain Nm2, a Mesophilic Ammonia-Oxidizing Bacterium Isolated from Mediterranean Soil.</title>
        <authorList>
            <person name="Kozlowski J.A."/>
            <person name="Kits K.D."/>
            <person name="Stein L.Y."/>
        </authorList>
    </citation>
    <scope>NUCLEOTIDE SEQUENCE [LARGE SCALE GENOMIC DNA]</scope>
    <source>
        <strain evidence="1 2">Nm2</strain>
    </source>
</reference>
<name>A0A0F7KFA1_9PROT</name>
<evidence type="ECO:0000313" key="2">
    <source>
        <dbReference type="Proteomes" id="UP000034156"/>
    </source>
</evidence>
<dbReference type="KEGG" id="nco:AAW31_10795"/>